<feature type="transmembrane region" description="Helical" evidence="1">
    <location>
        <begin position="280"/>
        <end position="303"/>
    </location>
</feature>
<evidence type="ECO:0000313" key="3">
    <source>
        <dbReference type="Proteomes" id="UP001164746"/>
    </source>
</evidence>
<feature type="transmembrane region" description="Helical" evidence="1">
    <location>
        <begin position="250"/>
        <end position="268"/>
    </location>
</feature>
<proteinExistence type="predicted"/>
<dbReference type="InterPro" id="IPR011701">
    <property type="entry name" value="MFS"/>
</dbReference>
<dbReference type="InterPro" id="IPR050327">
    <property type="entry name" value="Proton-linked_MCT"/>
</dbReference>
<dbReference type="InterPro" id="IPR036259">
    <property type="entry name" value="MFS_trans_sf"/>
</dbReference>
<feature type="transmembrane region" description="Helical" evidence="1">
    <location>
        <begin position="120"/>
        <end position="141"/>
    </location>
</feature>
<dbReference type="EMBL" id="CP111026">
    <property type="protein sequence ID" value="WAR28864.1"/>
    <property type="molecule type" value="Genomic_DNA"/>
</dbReference>
<dbReference type="Pfam" id="PF07690">
    <property type="entry name" value="MFS_1"/>
    <property type="match status" value="1"/>
</dbReference>
<evidence type="ECO:0000313" key="2">
    <source>
        <dbReference type="EMBL" id="WAR28864.1"/>
    </source>
</evidence>
<dbReference type="Gene3D" id="1.20.1250.20">
    <property type="entry name" value="MFS general substrate transporter like domains"/>
    <property type="match status" value="1"/>
</dbReference>
<feature type="transmembrane region" description="Helical" evidence="1">
    <location>
        <begin position="183"/>
        <end position="206"/>
    </location>
</feature>
<feature type="transmembrane region" description="Helical" evidence="1">
    <location>
        <begin position="218"/>
        <end position="238"/>
    </location>
</feature>
<keyword evidence="1" id="KW-0472">Membrane</keyword>
<keyword evidence="1" id="KW-0812">Transmembrane</keyword>
<protein>
    <submittedName>
        <fullName evidence="2">MOT12-like protein</fullName>
    </submittedName>
</protein>
<dbReference type="PANTHER" id="PTHR11360:SF284">
    <property type="entry name" value="EG:103B4.3 PROTEIN-RELATED"/>
    <property type="match status" value="1"/>
</dbReference>
<gene>
    <name evidence="2" type="ORF">MAR_014568</name>
</gene>
<dbReference type="SUPFAM" id="SSF103473">
    <property type="entry name" value="MFS general substrate transporter"/>
    <property type="match status" value="1"/>
</dbReference>
<reference evidence="2" key="1">
    <citation type="submission" date="2022-11" db="EMBL/GenBank/DDBJ databases">
        <title>Centuries of genome instability and evolution in soft-shell clam transmissible cancer (bioRxiv).</title>
        <authorList>
            <person name="Hart S.F.M."/>
            <person name="Yonemitsu M.A."/>
            <person name="Giersch R.M."/>
            <person name="Beal B.F."/>
            <person name="Arriagada G."/>
            <person name="Davis B.W."/>
            <person name="Ostrander E.A."/>
            <person name="Goff S.P."/>
            <person name="Metzger M.J."/>
        </authorList>
    </citation>
    <scope>NUCLEOTIDE SEQUENCE</scope>
    <source>
        <strain evidence="2">MELC-2E11</strain>
        <tissue evidence="2">Siphon/mantle</tissue>
    </source>
</reference>
<keyword evidence="1" id="KW-1133">Transmembrane helix</keyword>
<organism evidence="2 3">
    <name type="scientific">Mya arenaria</name>
    <name type="common">Soft-shell clam</name>
    <dbReference type="NCBI Taxonomy" id="6604"/>
    <lineage>
        <taxon>Eukaryota</taxon>
        <taxon>Metazoa</taxon>
        <taxon>Spiralia</taxon>
        <taxon>Lophotrochozoa</taxon>
        <taxon>Mollusca</taxon>
        <taxon>Bivalvia</taxon>
        <taxon>Autobranchia</taxon>
        <taxon>Heteroconchia</taxon>
        <taxon>Euheterodonta</taxon>
        <taxon>Imparidentia</taxon>
        <taxon>Neoheterodontei</taxon>
        <taxon>Myida</taxon>
        <taxon>Myoidea</taxon>
        <taxon>Myidae</taxon>
        <taxon>Mya</taxon>
    </lineage>
</organism>
<evidence type="ECO:0000256" key="1">
    <source>
        <dbReference type="SAM" id="Phobius"/>
    </source>
</evidence>
<keyword evidence="3" id="KW-1185">Reference proteome</keyword>
<sequence>MKSHKRDVDGGWAWLALVAVYGGMLTLSTVMYTSGVLYVEMLEYYREDAAKTSVIGALNTGLMCLLGVGNALASVPLALVLVHYFEKHRNVVLALSQVVIGIAMFIASPLALWLLREYGLKGTLLITSGLSAHIFVCAIVCKPSSSEIDSRKRTLPLEETALKEKSTICVCVRGLDLDAFKSLPFICFLISTTTWNFMLSVCLMHLPNYVITKGLDESHITVMMTIFSITNTVGRFGAVFVVDNVYIDNFVVHIGCLGIAGIITMSFASFDHLPFAEYAFAGAIGIFTGLPSALVTPMTLSLVDFGRISKAHGLVNFFSGLGYVTGPPIAVE</sequence>
<feature type="transmembrane region" description="Helical" evidence="1">
    <location>
        <begin position="91"/>
        <end position="114"/>
    </location>
</feature>
<dbReference type="Proteomes" id="UP001164746">
    <property type="component" value="Chromosome 15"/>
</dbReference>
<dbReference type="PANTHER" id="PTHR11360">
    <property type="entry name" value="MONOCARBOXYLATE TRANSPORTER"/>
    <property type="match status" value="1"/>
</dbReference>
<feature type="transmembrane region" description="Helical" evidence="1">
    <location>
        <begin position="12"/>
        <end position="34"/>
    </location>
</feature>
<name>A0ABY7G697_MYAAR</name>
<accession>A0ABY7G697</accession>
<feature type="transmembrane region" description="Helical" evidence="1">
    <location>
        <begin position="54"/>
        <end position="79"/>
    </location>
</feature>